<dbReference type="InterPro" id="IPR050772">
    <property type="entry name" value="Hydratase-Decarb/MhpD_sf"/>
</dbReference>
<dbReference type="GO" id="GO:0008684">
    <property type="term" value="F:2-oxopent-4-enoate hydratase activity"/>
    <property type="evidence" value="ECO:0007669"/>
    <property type="project" value="TreeGrafter"/>
</dbReference>
<protein>
    <submittedName>
        <fullName evidence="1">Hydratase</fullName>
    </submittedName>
</protein>
<proteinExistence type="predicted"/>
<dbReference type="PANTHER" id="PTHR30143:SF0">
    <property type="entry name" value="2-KETO-4-PENTENOATE HYDRATASE"/>
    <property type="match status" value="1"/>
</dbReference>
<dbReference type="AlphaFoldDB" id="A0A9X9XGU5"/>
<evidence type="ECO:0000313" key="1">
    <source>
        <dbReference type="EMBL" id="MBR0682931.1"/>
    </source>
</evidence>
<name>A0A9X9XGU5_9PROT</name>
<reference evidence="1" key="2">
    <citation type="journal article" date="2021" name="Syst. Appl. Microbiol.">
        <title>Roseomonas hellenica sp. nov., isolated from roots of wild-growing Alkanna tinctoria.</title>
        <authorList>
            <person name="Rat A."/>
            <person name="Naranjo H.D."/>
            <person name="Lebbe L."/>
            <person name="Cnockaert M."/>
            <person name="Krigas N."/>
            <person name="Grigoriadou K."/>
            <person name="Maloupa E."/>
            <person name="Willems A."/>
        </authorList>
    </citation>
    <scope>NUCLEOTIDE SEQUENCE</scope>
    <source>
        <strain evidence="1">LMG 31228</strain>
    </source>
</reference>
<dbReference type="Proteomes" id="UP001138709">
    <property type="component" value="Unassembled WGS sequence"/>
</dbReference>
<evidence type="ECO:0000313" key="2">
    <source>
        <dbReference type="Proteomes" id="UP001138709"/>
    </source>
</evidence>
<keyword evidence="2" id="KW-1185">Reference proteome</keyword>
<dbReference type="EMBL" id="JAAEDL010000024">
    <property type="protein sequence ID" value="MBR0682931.1"/>
    <property type="molecule type" value="Genomic_DNA"/>
</dbReference>
<dbReference type="GO" id="GO:0005737">
    <property type="term" value="C:cytoplasm"/>
    <property type="evidence" value="ECO:0007669"/>
    <property type="project" value="TreeGrafter"/>
</dbReference>
<dbReference type="InterPro" id="IPR036663">
    <property type="entry name" value="Fumarylacetoacetase_C_sf"/>
</dbReference>
<reference evidence="1" key="1">
    <citation type="submission" date="2020-01" db="EMBL/GenBank/DDBJ databases">
        <authorList>
            <person name="Rat A."/>
        </authorList>
    </citation>
    <scope>NUCLEOTIDE SEQUENCE</scope>
    <source>
        <strain evidence="1">LMG 31228</strain>
    </source>
</reference>
<dbReference type="SUPFAM" id="SSF56529">
    <property type="entry name" value="FAH"/>
    <property type="match status" value="1"/>
</dbReference>
<gene>
    <name evidence="1" type="ORF">GXW74_20740</name>
</gene>
<dbReference type="Gene3D" id="3.90.850.10">
    <property type="entry name" value="Fumarylacetoacetase-like, C-terminal domain"/>
    <property type="match status" value="1"/>
</dbReference>
<accession>A0A9X9XGU5</accession>
<dbReference type="PANTHER" id="PTHR30143">
    <property type="entry name" value="ACID HYDRATASE"/>
    <property type="match status" value="1"/>
</dbReference>
<dbReference type="RefSeq" id="WP_211848467.1">
    <property type="nucleotide sequence ID" value="NZ_JAAEDL010000024.1"/>
</dbReference>
<comment type="caution">
    <text evidence="1">The sequence shown here is derived from an EMBL/GenBank/DDBJ whole genome shotgun (WGS) entry which is preliminary data.</text>
</comment>
<sequence>MDIARKNQFASLLASARREARQLDALPAELLPATSEDGYAVNGLVAELLGWETLGWKIAGTTAAMREKLRVAVPIYGRTYRRFAVASPARLAHAELLDPLVESEFFVTLARDLPPRDRPWTMAEVIDAVGAVQAGIEVAECRFPMAKLPPLPAILADGSASGRYVFGDPIRGWREGLAGIAVTLEVDGAPRRQGSGAEVMGDPLAPLLWLAEERRRWGDGLKAGETVSTGSTTGMFPVRAGQQVRAVFGDLAEVRIAFEG</sequence>
<organism evidence="1 2">
    <name type="scientific">Neoroseomonas eburnea</name>
    <dbReference type="NCBI Taxonomy" id="1346889"/>
    <lineage>
        <taxon>Bacteria</taxon>
        <taxon>Pseudomonadati</taxon>
        <taxon>Pseudomonadota</taxon>
        <taxon>Alphaproteobacteria</taxon>
        <taxon>Acetobacterales</taxon>
        <taxon>Acetobacteraceae</taxon>
        <taxon>Neoroseomonas</taxon>
    </lineage>
</organism>